<evidence type="ECO:0000313" key="7">
    <source>
        <dbReference type="WBParaSite" id="MBELARI_LOCUS5627"/>
    </source>
</evidence>
<reference evidence="7" key="1">
    <citation type="submission" date="2024-02" db="UniProtKB">
        <authorList>
            <consortium name="WormBaseParasite"/>
        </authorList>
    </citation>
    <scope>IDENTIFICATION</scope>
</reference>
<evidence type="ECO:0000256" key="4">
    <source>
        <dbReference type="ARBA" id="ARBA00040613"/>
    </source>
</evidence>
<dbReference type="WBParaSite" id="MBELARI_LOCUS5627">
    <property type="protein sequence ID" value="MBELARI_LOCUS5627"/>
    <property type="gene ID" value="MBELARI_LOCUS5627"/>
</dbReference>
<evidence type="ECO:0000313" key="6">
    <source>
        <dbReference type="Proteomes" id="UP000887575"/>
    </source>
</evidence>
<dbReference type="InterPro" id="IPR038526">
    <property type="entry name" value="Ribosomal_eL22_sf"/>
</dbReference>
<evidence type="ECO:0000256" key="1">
    <source>
        <dbReference type="ARBA" id="ARBA00007817"/>
    </source>
</evidence>
<dbReference type="GO" id="GO:0005737">
    <property type="term" value="C:cytoplasm"/>
    <property type="evidence" value="ECO:0007669"/>
    <property type="project" value="UniProtKB-ARBA"/>
</dbReference>
<evidence type="ECO:0000256" key="5">
    <source>
        <dbReference type="ARBA" id="ARBA00041214"/>
    </source>
</evidence>
<dbReference type="Proteomes" id="UP000887575">
    <property type="component" value="Unassembled WGS sequence"/>
</dbReference>
<dbReference type="GO" id="GO:0002181">
    <property type="term" value="P:cytoplasmic translation"/>
    <property type="evidence" value="ECO:0007669"/>
    <property type="project" value="TreeGrafter"/>
</dbReference>
<dbReference type="GO" id="GO:0003723">
    <property type="term" value="F:RNA binding"/>
    <property type="evidence" value="ECO:0007669"/>
    <property type="project" value="TreeGrafter"/>
</dbReference>
<evidence type="ECO:0000256" key="2">
    <source>
        <dbReference type="ARBA" id="ARBA00022980"/>
    </source>
</evidence>
<accession>A0AAF3FHT2</accession>
<dbReference type="GO" id="GO:0003735">
    <property type="term" value="F:structural constituent of ribosome"/>
    <property type="evidence" value="ECO:0007669"/>
    <property type="project" value="InterPro"/>
</dbReference>
<dbReference type="AlphaFoldDB" id="A0AAF3FHT2"/>
<sequence>MVAKPAAKKTSKAGRKKKQTLKFNIECKNPVEDGILKVDDFENFLKEKIKVDGKTGQLESHGVKIDTVKSRIVVNSEGPFSKRYLKYLAKKYLKKNSLRDWLRIVASSKDTYELRYFHINQDEEEGSDNEA</sequence>
<keyword evidence="2" id="KW-0689">Ribosomal protein</keyword>
<dbReference type="GO" id="GO:0005840">
    <property type="term" value="C:ribosome"/>
    <property type="evidence" value="ECO:0007669"/>
    <property type="project" value="UniProtKB-KW"/>
</dbReference>
<dbReference type="Pfam" id="PF01776">
    <property type="entry name" value="Ribosomal_L22e"/>
    <property type="match status" value="1"/>
</dbReference>
<dbReference type="InterPro" id="IPR002671">
    <property type="entry name" value="Ribosomal_eL22"/>
</dbReference>
<dbReference type="PANTHER" id="PTHR10064:SF0">
    <property type="entry name" value="FI24544P1-RELATED"/>
    <property type="match status" value="1"/>
</dbReference>
<dbReference type="PANTHER" id="PTHR10064">
    <property type="entry name" value="60S RIBOSOMAL PROTEIN L22"/>
    <property type="match status" value="1"/>
</dbReference>
<evidence type="ECO:0000256" key="3">
    <source>
        <dbReference type="ARBA" id="ARBA00023274"/>
    </source>
</evidence>
<organism evidence="6 7">
    <name type="scientific">Mesorhabditis belari</name>
    <dbReference type="NCBI Taxonomy" id="2138241"/>
    <lineage>
        <taxon>Eukaryota</taxon>
        <taxon>Metazoa</taxon>
        <taxon>Ecdysozoa</taxon>
        <taxon>Nematoda</taxon>
        <taxon>Chromadorea</taxon>
        <taxon>Rhabditida</taxon>
        <taxon>Rhabditina</taxon>
        <taxon>Rhabditomorpha</taxon>
        <taxon>Rhabditoidea</taxon>
        <taxon>Rhabditidae</taxon>
        <taxon>Mesorhabditinae</taxon>
        <taxon>Mesorhabditis</taxon>
    </lineage>
</organism>
<name>A0AAF3FHT2_9BILA</name>
<keyword evidence="6" id="KW-1185">Reference proteome</keyword>
<dbReference type="Gene3D" id="3.30.1360.210">
    <property type="match status" value="1"/>
</dbReference>
<dbReference type="FunFam" id="3.30.1360.210:FF:000001">
    <property type="entry name" value="60S ribosomal protein L22 1"/>
    <property type="match status" value="1"/>
</dbReference>
<keyword evidence="3" id="KW-0687">Ribonucleoprotein</keyword>
<comment type="similarity">
    <text evidence="1">Belongs to the eukaryotic ribosomal protein eL22 family.</text>
</comment>
<proteinExistence type="inferred from homology"/>
<dbReference type="GO" id="GO:1990904">
    <property type="term" value="C:ribonucleoprotein complex"/>
    <property type="evidence" value="ECO:0007669"/>
    <property type="project" value="UniProtKB-KW"/>
</dbReference>
<protein>
    <recommendedName>
        <fullName evidence="4">Large ribosomal subunit protein eL22</fullName>
    </recommendedName>
    <alternativeName>
        <fullName evidence="5">60S ribosomal protein L22</fullName>
    </alternativeName>
</protein>